<dbReference type="InterPro" id="IPR008792">
    <property type="entry name" value="PQQD"/>
</dbReference>
<dbReference type="EMBL" id="CP010802">
    <property type="protein sequence ID" value="ALC16356.1"/>
    <property type="molecule type" value="Genomic_DNA"/>
</dbReference>
<dbReference type="Pfam" id="PF05402">
    <property type="entry name" value="PqqD"/>
    <property type="match status" value="1"/>
</dbReference>
<reference evidence="4 5" key="1">
    <citation type="submission" date="2015-07" db="EMBL/GenBank/DDBJ databases">
        <title>Isolation and Genomic Characterization of a Novel Halophilic Metal-Reducing Deltaproteobacterium from the Deep Subsurface.</title>
        <authorList>
            <person name="Badalamenti J.P."/>
            <person name="Summers Z.M."/>
            <person name="Gralnick J.A."/>
            <person name="Bond D.R."/>
        </authorList>
    </citation>
    <scope>NUCLEOTIDE SEQUENCE [LARGE SCALE GENOMIC DNA]</scope>
    <source>
        <strain evidence="4 5">WTL</strain>
    </source>
</reference>
<dbReference type="PATRIC" id="fig|1603606.3.peg.1718"/>
<dbReference type="GO" id="GO:0048038">
    <property type="term" value="F:quinone binding"/>
    <property type="evidence" value="ECO:0007669"/>
    <property type="project" value="InterPro"/>
</dbReference>
<dbReference type="Proteomes" id="UP000057158">
    <property type="component" value="Chromosome"/>
</dbReference>
<dbReference type="InterPro" id="IPR041881">
    <property type="entry name" value="PqqD_sf"/>
</dbReference>
<evidence type="ECO:0000256" key="3">
    <source>
        <dbReference type="ARBA" id="ARBA00022905"/>
    </source>
</evidence>
<comment type="subunit">
    <text evidence="2">Monomer. Interacts with PqqE.</text>
</comment>
<dbReference type="KEGG" id="des:DSOUD_1577"/>
<protein>
    <submittedName>
        <fullName evidence="4">Coenzyme PQQ biosynthesis protein PqqD</fullName>
    </submittedName>
</protein>
<gene>
    <name evidence="4" type="ORF">DSOUD_1577</name>
</gene>
<sequence>MNCLIRNPDIVWRVEKRREETIRQAAEAGEDVSDRGTVILMISGMMHQLNLVGGEIWTLCDGSRTADELVDALAGEYQVAREELAGDVAEFIDDLLERGWLRHG</sequence>
<keyword evidence="3" id="KW-0884">PQQ biosynthesis</keyword>
<evidence type="ECO:0000313" key="5">
    <source>
        <dbReference type="Proteomes" id="UP000057158"/>
    </source>
</evidence>
<evidence type="ECO:0000256" key="1">
    <source>
        <dbReference type="ARBA" id="ARBA00004886"/>
    </source>
</evidence>
<comment type="pathway">
    <text evidence="1">Cofactor biosynthesis; pyrroloquinoline quinone biosynthesis.</text>
</comment>
<dbReference type="NCBIfam" id="TIGR03859">
    <property type="entry name" value="PQQ_PqqD"/>
    <property type="match status" value="1"/>
</dbReference>
<organism evidence="4 5">
    <name type="scientific">Desulfuromonas soudanensis</name>
    <dbReference type="NCBI Taxonomy" id="1603606"/>
    <lineage>
        <taxon>Bacteria</taxon>
        <taxon>Pseudomonadati</taxon>
        <taxon>Thermodesulfobacteriota</taxon>
        <taxon>Desulfuromonadia</taxon>
        <taxon>Desulfuromonadales</taxon>
        <taxon>Desulfuromonadaceae</taxon>
        <taxon>Desulfuromonas</taxon>
    </lineage>
</organism>
<name>A0A0M5IYY1_9BACT</name>
<evidence type="ECO:0000256" key="2">
    <source>
        <dbReference type="ARBA" id="ARBA00011741"/>
    </source>
</evidence>
<dbReference type="RefSeq" id="WP_053550470.1">
    <property type="nucleotide sequence ID" value="NZ_CP010802.1"/>
</dbReference>
<dbReference type="STRING" id="1603606.DSOUD_1577"/>
<dbReference type="Gene3D" id="1.10.10.1150">
    <property type="entry name" value="Coenzyme PQQ synthesis protein D (PqqD)"/>
    <property type="match status" value="1"/>
</dbReference>
<keyword evidence="5" id="KW-1185">Reference proteome</keyword>
<dbReference type="UniPathway" id="UPA00539"/>
<dbReference type="GO" id="GO:0018189">
    <property type="term" value="P:pyrroloquinoline quinone biosynthetic process"/>
    <property type="evidence" value="ECO:0007669"/>
    <property type="project" value="UniProtKB-UniPathway"/>
</dbReference>
<dbReference type="InterPro" id="IPR022479">
    <property type="entry name" value="PqqD_bac"/>
</dbReference>
<evidence type="ECO:0000313" key="4">
    <source>
        <dbReference type="EMBL" id="ALC16356.1"/>
    </source>
</evidence>
<accession>A0A0M5IYY1</accession>
<dbReference type="AlphaFoldDB" id="A0A0M5IYY1"/>
<proteinExistence type="predicted"/>